<keyword evidence="7 11" id="KW-0560">Oxidoreductase</keyword>
<evidence type="ECO:0000313" key="14">
    <source>
        <dbReference type="EMBL" id="AKN88245.1"/>
    </source>
</evidence>
<dbReference type="InterPro" id="IPR036291">
    <property type="entry name" value="NAD(P)-bd_dom_sf"/>
</dbReference>
<keyword evidence="12" id="KW-0812">Transmembrane</keyword>
<dbReference type="InterPro" id="IPR020631">
    <property type="entry name" value="THF_DH/CycHdrlase_NAD-bd_dom"/>
</dbReference>
<dbReference type="Pfam" id="PF01569">
    <property type="entry name" value="PAP2"/>
    <property type="match status" value="1"/>
</dbReference>
<comment type="pathway">
    <text evidence="1 11">One-carbon metabolism; tetrahydrofolate interconversion.</text>
</comment>
<comment type="catalytic activity">
    <reaction evidence="11">
        <text>(6R)-5,10-methylene-5,6,7,8-tetrahydrofolate + NADP(+) = (6R)-5,10-methenyltetrahydrofolate + NADPH</text>
        <dbReference type="Rhea" id="RHEA:22812"/>
        <dbReference type="ChEBI" id="CHEBI:15636"/>
        <dbReference type="ChEBI" id="CHEBI:57455"/>
        <dbReference type="ChEBI" id="CHEBI:57783"/>
        <dbReference type="ChEBI" id="CHEBI:58349"/>
        <dbReference type="EC" id="1.5.1.5"/>
    </reaction>
</comment>
<proteinExistence type="inferred from homology"/>
<keyword evidence="8 11" id="KW-0368">Histidine biosynthesis</keyword>
<dbReference type="PROSITE" id="PS00767">
    <property type="entry name" value="THF_DHG_CYH_2"/>
    <property type="match status" value="1"/>
</dbReference>
<keyword evidence="10 11" id="KW-0511">Multifunctional enzyme</keyword>
<comment type="subunit">
    <text evidence="11">Homodimer.</text>
</comment>
<accession>A0ABN4H189</accession>
<evidence type="ECO:0000313" key="15">
    <source>
        <dbReference type="Proteomes" id="UP000035930"/>
    </source>
</evidence>
<comment type="caution">
    <text evidence="11">Lacks conserved residue(s) required for the propagation of feature annotation.</text>
</comment>
<evidence type="ECO:0000256" key="6">
    <source>
        <dbReference type="ARBA" id="ARBA00022857"/>
    </source>
</evidence>
<keyword evidence="15" id="KW-1185">Reference proteome</keyword>
<dbReference type="PRINTS" id="PR00085">
    <property type="entry name" value="THFDHDRGNASE"/>
</dbReference>
<comment type="catalytic activity">
    <reaction evidence="11">
        <text>(6R)-5,10-methenyltetrahydrofolate + H2O = (6R)-10-formyltetrahydrofolate + H(+)</text>
        <dbReference type="Rhea" id="RHEA:23700"/>
        <dbReference type="ChEBI" id="CHEBI:15377"/>
        <dbReference type="ChEBI" id="CHEBI:15378"/>
        <dbReference type="ChEBI" id="CHEBI:57455"/>
        <dbReference type="ChEBI" id="CHEBI:195366"/>
        <dbReference type="EC" id="3.5.4.9"/>
    </reaction>
</comment>
<feature type="transmembrane region" description="Helical" evidence="12">
    <location>
        <begin position="118"/>
        <end position="138"/>
    </location>
</feature>
<dbReference type="Gene3D" id="3.40.50.720">
    <property type="entry name" value="NAD(P)-binding Rossmann-like Domain"/>
    <property type="match status" value="1"/>
</dbReference>
<keyword evidence="6 11" id="KW-0521">NADP</keyword>
<feature type="transmembrane region" description="Helical" evidence="12">
    <location>
        <begin position="215"/>
        <end position="234"/>
    </location>
</feature>
<feature type="transmembrane region" description="Helical" evidence="12">
    <location>
        <begin position="191"/>
        <end position="209"/>
    </location>
</feature>
<reference evidence="14" key="1">
    <citation type="submission" date="2017-08" db="EMBL/GenBank/DDBJ databases">
        <title>Complete Genome Sequence of Francisella noatunensis subsp. orientalis strain FNO190.</title>
        <authorList>
            <person name="Pereira F.L."/>
            <person name="Goncalves L.A."/>
            <person name="Guilherme T.C."/>
            <person name="Soares S.C."/>
            <person name="Dorella F.A."/>
            <person name="Carvalho A.F."/>
            <person name="Leibowitz M.P."/>
            <person name="Leal C.A.G."/>
            <person name="Azevedo V.A.C."/>
            <person name="Figueiredo H.C.P."/>
        </authorList>
    </citation>
    <scope>NUCLEOTIDE SEQUENCE</scope>
    <source>
        <strain evidence="14">FNO190</strain>
    </source>
</reference>
<comment type="similarity">
    <text evidence="11">Belongs to the tetrahydrofolate dehydrogenase/cyclohydrolase family.</text>
</comment>
<keyword evidence="12" id="KW-0472">Membrane</keyword>
<evidence type="ECO:0000256" key="10">
    <source>
        <dbReference type="ARBA" id="ARBA00023268"/>
    </source>
</evidence>
<dbReference type="Pfam" id="PF00763">
    <property type="entry name" value="THF_DHG_CYH"/>
    <property type="match status" value="1"/>
</dbReference>
<evidence type="ECO:0000256" key="1">
    <source>
        <dbReference type="ARBA" id="ARBA00004777"/>
    </source>
</evidence>
<feature type="binding site" evidence="11">
    <location>
        <position position="517"/>
    </location>
    <ligand>
        <name>NADP(+)</name>
        <dbReference type="ChEBI" id="CHEBI:58349"/>
    </ligand>
</feature>
<feature type="transmembrane region" description="Helical" evidence="12">
    <location>
        <begin position="33"/>
        <end position="51"/>
    </location>
</feature>
<name>A0ABN4H189_9GAMM</name>
<feature type="transmembrane region" description="Helical" evidence="12">
    <location>
        <begin position="266"/>
        <end position="283"/>
    </location>
</feature>
<keyword evidence="3 11" id="KW-0028">Amino-acid biosynthesis</keyword>
<dbReference type="EC" id="3.5.4.9" evidence="11"/>
<gene>
    <name evidence="14" type="primary">pgpB</name>
    <name evidence="11" type="synonym">folD</name>
    <name evidence="14" type="ORF">FNO190_0412</name>
</gene>
<feature type="transmembrane region" description="Helical" evidence="12">
    <location>
        <begin position="80"/>
        <end position="97"/>
    </location>
</feature>
<sequence length="568" mass="63818">MLKNVLKTNFKDFKEIFKRPKQHNYHLPKYLQLKYTFVPILILVVFAFYNLDTPVENYIEHSMPEAVDNAFRYITDVGKAEYILIICGVIVLVRLFINIDKLSESTKIAFNKICIYSGFILATVAISGIVGQVLKIIIGRARPKFFLEYGSHYFQHFHAPGYDFASMPSGHSITVGAMFIALFYIFPKFRYLWYVLIVVFAGSRIIVGSHYPSDVIFGVAFGCYCTAYIYYWMLNRELPPKNKTLKIFNYFLIYFYKKISKKAPKILLNLISYLISFLFIKLSNQKMTLIDGKKLSIDLKERLADQLREYKEQTGIVPKLVAIIVGDDPASKTYVGSKEKACEKVGINSEVITLPEVTTEQELLELIDKLNNDSSVHAILVQLPLPTHINKQKVIYAIKPEKDVDGFHPANIGRLQLRDKKCLESCTPKGILTMLKEYGIQTEGAHAVVVGASNIVGKPVSQLLLNAKATVTTCHRFTKDLKSHTTKADILVVAVGKPGFITADMVKDGAVVIDVGINHVDGKIVGDVDFEAVKDKVSAITPVPGGVGPMTITELLYNTFQCAQELNR</sequence>
<keyword evidence="5 11" id="KW-0378">Hydrolase</keyword>
<dbReference type="CDD" id="cd03389">
    <property type="entry name" value="PAP2_lipid_A_1_phosphatase"/>
    <property type="match status" value="1"/>
</dbReference>
<evidence type="ECO:0000256" key="8">
    <source>
        <dbReference type="ARBA" id="ARBA00023102"/>
    </source>
</evidence>
<dbReference type="EMBL" id="CP011923">
    <property type="protein sequence ID" value="AKN88245.1"/>
    <property type="molecule type" value="Genomic_DNA"/>
</dbReference>
<dbReference type="SUPFAM" id="SSF53223">
    <property type="entry name" value="Aminoacid dehydrogenase-like, N-terminal domain"/>
    <property type="match status" value="1"/>
</dbReference>
<dbReference type="Gene3D" id="3.40.50.10860">
    <property type="entry name" value="Leucine Dehydrogenase, chain A, domain 1"/>
    <property type="match status" value="1"/>
</dbReference>
<evidence type="ECO:0000256" key="3">
    <source>
        <dbReference type="ARBA" id="ARBA00022605"/>
    </source>
</evidence>
<dbReference type="SUPFAM" id="SSF48317">
    <property type="entry name" value="Acid phosphatase/Vanadium-dependent haloperoxidase"/>
    <property type="match status" value="1"/>
</dbReference>
<dbReference type="InterPro" id="IPR000672">
    <property type="entry name" value="THF_DH/CycHdrlase"/>
</dbReference>
<dbReference type="SMART" id="SM00014">
    <property type="entry name" value="acidPPc"/>
    <property type="match status" value="1"/>
</dbReference>
<evidence type="ECO:0000256" key="2">
    <source>
        <dbReference type="ARBA" id="ARBA00022563"/>
    </source>
</evidence>
<dbReference type="EC" id="1.5.1.5" evidence="11"/>
<dbReference type="InterPro" id="IPR020630">
    <property type="entry name" value="THF_DH/CycHdrlase_cat_dom"/>
</dbReference>
<keyword evidence="2 11" id="KW-0554">One-carbon metabolism</keyword>
<evidence type="ECO:0000256" key="5">
    <source>
        <dbReference type="ARBA" id="ARBA00022801"/>
    </source>
</evidence>
<evidence type="ECO:0000256" key="9">
    <source>
        <dbReference type="ARBA" id="ARBA00023167"/>
    </source>
</evidence>
<dbReference type="PANTHER" id="PTHR48099">
    <property type="entry name" value="C-1-TETRAHYDROFOLATE SYNTHASE, CYTOPLASMIC-RELATED"/>
    <property type="match status" value="1"/>
</dbReference>
<keyword evidence="9 11" id="KW-0486">Methionine biosynthesis</keyword>
<protein>
    <recommendedName>
        <fullName evidence="11">Bifunctional protein FolD</fullName>
    </recommendedName>
    <domain>
        <recommendedName>
            <fullName evidence="11">Methylenetetrahydrofolate dehydrogenase</fullName>
            <ecNumber evidence="11">1.5.1.5</ecNumber>
        </recommendedName>
    </domain>
    <domain>
        <recommendedName>
            <fullName evidence="11">Methenyltetrahydrofolate cyclohydrolase</fullName>
            <ecNumber evidence="11">3.5.4.9</ecNumber>
        </recommendedName>
    </domain>
</protein>
<feature type="domain" description="Phosphatidic acid phosphatase type 2/haloperoxidase" evidence="13">
    <location>
        <begin position="117"/>
        <end position="230"/>
    </location>
</feature>
<dbReference type="PANTHER" id="PTHR48099:SF5">
    <property type="entry name" value="C-1-TETRAHYDROFOLATE SYNTHASE, CYTOPLASMIC"/>
    <property type="match status" value="1"/>
</dbReference>
<evidence type="ECO:0000256" key="7">
    <source>
        <dbReference type="ARBA" id="ARBA00023002"/>
    </source>
</evidence>
<dbReference type="InterPro" id="IPR000326">
    <property type="entry name" value="PAP2/HPO"/>
</dbReference>
<dbReference type="PROSITE" id="PS00766">
    <property type="entry name" value="THF_DHG_CYH_1"/>
    <property type="match status" value="1"/>
</dbReference>
<evidence type="ECO:0000259" key="13">
    <source>
        <dbReference type="SMART" id="SM00014"/>
    </source>
</evidence>
<evidence type="ECO:0000256" key="11">
    <source>
        <dbReference type="HAMAP-Rule" id="MF_01576"/>
    </source>
</evidence>
<evidence type="ECO:0000256" key="4">
    <source>
        <dbReference type="ARBA" id="ARBA00022755"/>
    </source>
</evidence>
<keyword evidence="4 11" id="KW-0658">Purine biosynthesis</keyword>
<dbReference type="Proteomes" id="UP000035930">
    <property type="component" value="Chromosome"/>
</dbReference>
<evidence type="ECO:0000256" key="12">
    <source>
        <dbReference type="SAM" id="Phobius"/>
    </source>
</evidence>
<dbReference type="Pfam" id="PF02882">
    <property type="entry name" value="THF_DHG_CYH_C"/>
    <property type="match status" value="1"/>
</dbReference>
<dbReference type="NCBIfam" id="NF010777">
    <property type="entry name" value="PRK14180.1"/>
    <property type="match status" value="1"/>
</dbReference>
<organism evidence="14 15">
    <name type="scientific">Francisella orientalis</name>
    <dbReference type="NCBI Taxonomy" id="299583"/>
    <lineage>
        <taxon>Bacteria</taxon>
        <taxon>Pseudomonadati</taxon>
        <taxon>Pseudomonadota</taxon>
        <taxon>Gammaproteobacteria</taxon>
        <taxon>Thiotrichales</taxon>
        <taxon>Francisellaceae</taxon>
        <taxon>Francisella</taxon>
    </lineage>
</organism>
<dbReference type="NCBIfam" id="NF008058">
    <property type="entry name" value="PRK10792.1"/>
    <property type="match status" value="1"/>
</dbReference>
<feature type="transmembrane region" description="Helical" evidence="12">
    <location>
        <begin position="169"/>
        <end position="186"/>
    </location>
</feature>
<dbReference type="CDD" id="cd01080">
    <property type="entry name" value="NAD_bind_m-THF_DH_Cyclohyd"/>
    <property type="match status" value="1"/>
</dbReference>
<dbReference type="HAMAP" id="MF_01576">
    <property type="entry name" value="THF_DHG_CYH"/>
    <property type="match status" value="1"/>
</dbReference>
<dbReference type="NCBIfam" id="NF010783">
    <property type="entry name" value="PRK14186.1"/>
    <property type="match status" value="1"/>
</dbReference>
<dbReference type="InterPro" id="IPR020867">
    <property type="entry name" value="THF_DH/CycHdrlase_CS"/>
</dbReference>
<dbReference type="SUPFAM" id="SSF51735">
    <property type="entry name" value="NAD(P)-binding Rossmann-fold domains"/>
    <property type="match status" value="1"/>
</dbReference>
<keyword evidence="12" id="KW-1133">Transmembrane helix</keyword>
<feature type="binding site" evidence="11">
    <location>
        <begin position="451"/>
        <end position="453"/>
    </location>
    <ligand>
        <name>NADP(+)</name>
        <dbReference type="ChEBI" id="CHEBI:58349"/>
    </ligand>
</feature>
<dbReference type="Gene3D" id="1.20.144.10">
    <property type="entry name" value="Phosphatidic acid phosphatase type 2/haloperoxidase"/>
    <property type="match status" value="1"/>
</dbReference>
<dbReference type="InterPro" id="IPR046346">
    <property type="entry name" value="Aminoacid_DH-like_N_sf"/>
</dbReference>
<dbReference type="InterPro" id="IPR036938">
    <property type="entry name" value="PAP2/HPO_sf"/>
</dbReference>
<comment type="function">
    <text evidence="11">Catalyzes the oxidation of 5,10-methylenetetrahydrofolate to 5,10-methenyltetrahydrofolate and then the hydrolysis of 5,10-methenyltetrahydrofolate to 10-formyltetrahydrofolate.</text>
</comment>